<name>A0A4S4FS79_9MICO</name>
<dbReference type="Proteomes" id="UP000309133">
    <property type="component" value="Unassembled WGS sequence"/>
</dbReference>
<dbReference type="InterPro" id="IPR051603">
    <property type="entry name" value="Zinc-ADH_QOR/CCCR"/>
</dbReference>
<dbReference type="Pfam" id="PF13602">
    <property type="entry name" value="ADH_zinc_N_2"/>
    <property type="match status" value="1"/>
</dbReference>
<gene>
    <name evidence="3" type="ORF">E6C64_02515</name>
</gene>
<protein>
    <submittedName>
        <fullName evidence="3">NADP-dependent oxidoreductase</fullName>
    </submittedName>
</protein>
<dbReference type="PANTHER" id="PTHR44154:SF1">
    <property type="entry name" value="QUINONE OXIDOREDUCTASE"/>
    <property type="match status" value="1"/>
</dbReference>
<dbReference type="Gene3D" id="3.40.50.720">
    <property type="entry name" value="NAD(P)-binding Rossmann-like Domain"/>
    <property type="match status" value="1"/>
</dbReference>
<evidence type="ECO:0000313" key="3">
    <source>
        <dbReference type="EMBL" id="THG33244.1"/>
    </source>
</evidence>
<dbReference type="SMART" id="SM00829">
    <property type="entry name" value="PKS_ER"/>
    <property type="match status" value="1"/>
</dbReference>
<sequence length="310" mass="32265">MPKAVRFSNYGGVEVLDVVEVDDAPVDDDYVKVSVVSAGINPGEIGIREGAMADRYPATFPSGQGSDFAGIVAAVGANVTDVSVGDEVIGFSDWRNSQSEFVVVPSDHVIPKPAAVDWDTAGSLYVAGTTAIACIKTVQPKAGETLVVAGAAGGVGVLVTQLALNAGAKVIATAGESNHDYLRQLGAVPVTYGDGLEDRIRAAAPDGIDAFVDAHGSGNVQLAVDLGVTRDRINTIADFAAIEQLRVKGNGMATVDSRSALLDLAERFAAGKLTLPVYARYPLREVRAAYARLAERHGLGKIVLEVRPPL</sequence>
<dbReference type="InterPro" id="IPR011032">
    <property type="entry name" value="GroES-like_sf"/>
</dbReference>
<accession>A0A4S4FS79</accession>
<dbReference type="GO" id="GO:0016491">
    <property type="term" value="F:oxidoreductase activity"/>
    <property type="evidence" value="ECO:0007669"/>
    <property type="project" value="InterPro"/>
</dbReference>
<dbReference type="InterPro" id="IPR020843">
    <property type="entry name" value="ER"/>
</dbReference>
<dbReference type="CDD" id="cd05289">
    <property type="entry name" value="MDR_like_2"/>
    <property type="match status" value="1"/>
</dbReference>
<dbReference type="SUPFAM" id="SSF51735">
    <property type="entry name" value="NAD(P)-binding Rossmann-fold domains"/>
    <property type="match status" value="1"/>
</dbReference>
<dbReference type="AlphaFoldDB" id="A0A4S4FS79"/>
<dbReference type="EMBL" id="SSSM01000001">
    <property type="protein sequence ID" value="THG33244.1"/>
    <property type="molecule type" value="Genomic_DNA"/>
</dbReference>
<keyword evidence="1" id="KW-0521">NADP</keyword>
<dbReference type="Gene3D" id="3.90.180.10">
    <property type="entry name" value="Medium-chain alcohol dehydrogenases, catalytic domain"/>
    <property type="match status" value="1"/>
</dbReference>
<evidence type="ECO:0000313" key="4">
    <source>
        <dbReference type="Proteomes" id="UP000309133"/>
    </source>
</evidence>
<comment type="caution">
    <text evidence="3">The sequence shown here is derived from an EMBL/GenBank/DDBJ whole genome shotgun (WGS) entry which is preliminary data.</text>
</comment>
<feature type="domain" description="Enoyl reductase (ER)" evidence="2">
    <location>
        <begin position="11"/>
        <end position="304"/>
    </location>
</feature>
<dbReference type="InterPro" id="IPR013154">
    <property type="entry name" value="ADH-like_N"/>
</dbReference>
<evidence type="ECO:0000259" key="2">
    <source>
        <dbReference type="SMART" id="SM00829"/>
    </source>
</evidence>
<proteinExistence type="predicted"/>
<dbReference type="Pfam" id="PF08240">
    <property type="entry name" value="ADH_N"/>
    <property type="match status" value="1"/>
</dbReference>
<organism evidence="3 4">
    <name type="scientific">Naasia lichenicola</name>
    <dbReference type="NCBI Taxonomy" id="2565933"/>
    <lineage>
        <taxon>Bacteria</taxon>
        <taxon>Bacillati</taxon>
        <taxon>Actinomycetota</taxon>
        <taxon>Actinomycetes</taxon>
        <taxon>Micrococcales</taxon>
        <taxon>Microbacteriaceae</taxon>
        <taxon>Naasia</taxon>
    </lineage>
</organism>
<dbReference type="RefSeq" id="WP_136426025.1">
    <property type="nucleotide sequence ID" value="NZ_SSSM01000001.1"/>
</dbReference>
<dbReference type="SUPFAM" id="SSF50129">
    <property type="entry name" value="GroES-like"/>
    <property type="match status" value="1"/>
</dbReference>
<evidence type="ECO:0000256" key="1">
    <source>
        <dbReference type="ARBA" id="ARBA00022857"/>
    </source>
</evidence>
<dbReference type="InterPro" id="IPR036291">
    <property type="entry name" value="NAD(P)-bd_dom_sf"/>
</dbReference>
<dbReference type="OrthoDB" id="3727682at2"/>
<dbReference type="PANTHER" id="PTHR44154">
    <property type="entry name" value="QUINONE OXIDOREDUCTASE"/>
    <property type="match status" value="1"/>
</dbReference>
<reference evidence="3 4" key="1">
    <citation type="submission" date="2019-04" db="EMBL/GenBank/DDBJ databases">
        <authorList>
            <person name="Jiang L."/>
        </authorList>
    </citation>
    <scope>NUCLEOTIDE SEQUENCE [LARGE SCALE GENOMIC DNA]</scope>
    <source>
        <strain evidence="3 4">YIM 131853</strain>
    </source>
</reference>
<keyword evidence="4" id="KW-1185">Reference proteome</keyword>